<dbReference type="RefSeq" id="XP_003150158.1">
    <property type="nucleotide sequence ID" value="XM_003150110.1"/>
</dbReference>
<sequence length="113" mass="12634">MGKNLKRRWNGREEFCGDDLSSSSIIDFVAGTVRYSPEQKWVVTSSIAARNVSSILHYQKSKKGAVVAPVMVIDKDISNLTVDIWINLMLYGMIACDKSYMVDKGSCKINEIP</sequence>
<protein>
    <submittedName>
        <fullName evidence="1">Uncharacterized protein</fullName>
    </submittedName>
</protein>
<proteinExistence type="predicted"/>
<dbReference type="InParanoid" id="A0A1S0TIE3"/>
<organism evidence="1">
    <name type="scientific">Loa loa</name>
    <name type="common">Eye worm</name>
    <name type="synonym">Filaria loa</name>
    <dbReference type="NCBI Taxonomy" id="7209"/>
    <lineage>
        <taxon>Eukaryota</taxon>
        <taxon>Metazoa</taxon>
        <taxon>Ecdysozoa</taxon>
        <taxon>Nematoda</taxon>
        <taxon>Chromadorea</taxon>
        <taxon>Rhabditida</taxon>
        <taxon>Spirurina</taxon>
        <taxon>Spiruromorpha</taxon>
        <taxon>Filarioidea</taxon>
        <taxon>Onchocercidae</taxon>
        <taxon>Loa</taxon>
    </lineage>
</organism>
<dbReference type="EMBL" id="JH712067">
    <property type="protein sequence ID" value="EFO13911.1"/>
    <property type="molecule type" value="Genomic_DNA"/>
</dbReference>
<accession>A0A1S0TIE3</accession>
<evidence type="ECO:0000313" key="1">
    <source>
        <dbReference type="EMBL" id="EFO13911.1"/>
    </source>
</evidence>
<dbReference type="CTD" id="9952096"/>
<name>A0A1S0TIE3_LOALO</name>
<dbReference type="AlphaFoldDB" id="A0A1S0TIE3"/>
<dbReference type="KEGG" id="loa:LOAG_14615"/>
<dbReference type="GeneID" id="9952096"/>
<reference evidence="1" key="1">
    <citation type="submission" date="2012-04" db="EMBL/GenBank/DDBJ databases">
        <title>The Genome Sequence of Loa loa.</title>
        <authorList>
            <consortium name="The Broad Institute Genome Sequencing Platform"/>
            <consortium name="Broad Institute Genome Sequencing Center for Infectious Disease"/>
            <person name="Nutman T.B."/>
            <person name="Fink D.L."/>
            <person name="Russ C."/>
            <person name="Young S."/>
            <person name="Zeng Q."/>
            <person name="Gargeya S."/>
            <person name="Alvarado L."/>
            <person name="Berlin A."/>
            <person name="Chapman S.B."/>
            <person name="Chen Z."/>
            <person name="Freedman E."/>
            <person name="Gellesch M."/>
            <person name="Goldberg J."/>
            <person name="Griggs A."/>
            <person name="Gujja S."/>
            <person name="Heilman E.R."/>
            <person name="Heiman D."/>
            <person name="Howarth C."/>
            <person name="Mehta T."/>
            <person name="Neiman D."/>
            <person name="Pearson M."/>
            <person name="Roberts A."/>
            <person name="Saif S."/>
            <person name="Shea T."/>
            <person name="Shenoy N."/>
            <person name="Sisk P."/>
            <person name="Stolte C."/>
            <person name="Sykes S."/>
            <person name="White J."/>
            <person name="Yandava C."/>
            <person name="Haas B."/>
            <person name="Henn M.R."/>
            <person name="Nusbaum C."/>
            <person name="Birren B."/>
        </authorList>
    </citation>
    <scope>NUCLEOTIDE SEQUENCE [LARGE SCALE GENOMIC DNA]</scope>
</reference>
<gene>
    <name evidence="1" type="ORF">LOAG_14615</name>
</gene>